<reference evidence="2 3" key="2">
    <citation type="journal article" date="2009" name="Stand. Genomic Sci.">
        <title>Complete genome sequence of Staphylothermus marinus Stetter and Fiala 1986 type strain F1.</title>
        <authorList>
            <person name="Anderson I.J."/>
            <person name="Sun H."/>
            <person name="Lapidus A."/>
            <person name="Copeland A."/>
            <person name="Glavina Del Rio T."/>
            <person name="Tice H."/>
            <person name="Dalin E."/>
            <person name="Lucas S."/>
            <person name="Barry K."/>
            <person name="Land M."/>
            <person name="Richardson P."/>
            <person name="Huber H."/>
            <person name="Kyrpides N.C."/>
        </authorList>
    </citation>
    <scope>NUCLEOTIDE SEQUENCE [LARGE SCALE GENOMIC DNA]</scope>
    <source>
        <strain evidence="3">ATCC 43588 / DSM 3639 / JCM 9404 / F1</strain>
    </source>
</reference>
<gene>
    <name evidence="2" type="ordered locus">Smar_0389</name>
</gene>
<dbReference type="STRING" id="399550.Smar_0389"/>
<feature type="transmembrane region" description="Helical" evidence="1">
    <location>
        <begin position="12"/>
        <end position="31"/>
    </location>
</feature>
<keyword evidence="1" id="KW-0812">Transmembrane</keyword>
<evidence type="ECO:0008006" key="4">
    <source>
        <dbReference type="Google" id="ProtNLM"/>
    </source>
</evidence>
<dbReference type="InterPro" id="IPR010387">
    <property type="entry name" value="QueT"/>
</dbReference>
<dbReference type="PANTHER" id="PTHR40044:SF1">
    <property type="entry name" value="INTEGRAL MEMBRANE PROTEIN"/>
    <property type="match status" value="1"/>
</dbReference>
<dbReference type="Pfam" id="PF06177">
    <property type="entry name" value="QueT"/>
    <property type="match status" value="1"/>
</dbReference>
<dbReference type="AlphaFoldDB" id="A3DLJ1"/>
<evidence type="ECO:0000313" key="2">
    <source>
        <dbReference type="EMBL" id="ABN69501.1"/>
    </source>
</evidence>
<evidence type="ECO:0000256" key="1">
    <source>
        <dbReference type="SAM" id="Phobius"/>
    </source>
</evidence>
<dbReference type="OrthoDB" id="18695at2157"/>
<dbReference type="eggNOG" id="arCOG07487">
    <property type="taxonomic scope" value="Archaea"/>
</dbReference>
<proteinExistence type="predicted"/>
<feature type="transmembrane region" description="Helical" evidence="1">
    <location>
        <begin position="72"/>
        <end position="93"/>
    </location>
</feature>
<keyword evidence="3" id="KW-1185">Reference proteome</keyword>
<name>A3DLJ1_STAMF</name>
<keyword evidence="1" id="KW-0472">Membrane</keyword>
<organism evidence="2 3">
    <name type="scientific">Staphylothermus marinus (strain ATCC 43588 / DSM 3639 / JCM 9404 / F1)</name>
    <dbReference type="NCBI Taxonomy" id="399550"/>
    <lineage>
        <taxon>Archaea</taxon>
        <taxon>Thermoproteota</taxon>
        <taxon>Thermoprotei</taxon>
        <taxon>Desulfurococcales</taxon>
        <taxon>Desulfurococcaceae</taxon>
        <taxon>Staphylothermus</taxon>
    </lineage>
</organism>
<sequence length="163" mass="17215">MSAKLSIMVARLSVIAAVYAALTIALGPLAYGEIQVRISDAMLILPFLAGFGWDAVVGLTIGGFLANLASPFGYIDWVFGPIANFLATLGVYASKKIFGENIVGLVIGELLAIIAITLVIGYGELYLVFGIPWMVILYVLIGEVISIGIGGSIIYGAFKRLRG</sequence>
<dbReference type="PIRSF" id="PIRSF031501">
    <property type="entry name" value="QueT"/>
    <property type="match status" value="1"/>
</dbReference>
<reference evidence="3" key="1">
    <citation type="journal article" date="2009" name="BMC Genomics">
        <title>The complete genome sequence of Staphylothermus marinus reveals differences in sulfur metabolism among heterotrophic Crenarchaeota.</title>
        <authorList>
            <person name="Anderson I.J."/>
            <person name="Dharmarajan L."/>
            <person name="Rodriguez J."/>
            <person name="Hooper S."/>
            <person name="Porat I."/>
            <person name="Ulrich L.E."/>
            <person name="Elkins J.G."/>
            <person name="Mavromatis K."/>
            <person name="Sun H."/>
            <person name="Land M."/>
            <person name="Lapidus A."/>
            <person name="Lucas S."/>
            <person name="Barry K."/>
            <person name="Huber H."/>
            <person name="Zhulin I.B."/>
            <person name="Whitman W.B."/>
            <person name="Mukhopadhyay B."/>
            <person name="Woese C."/>
            <person name="Bristow J."/>
            <person name="Kyrpides N."/>
        </authorList>
    </citation>
    <scope>NUCLEOTIDE SEQUENCE [LARGE SCALE GENOMIC DNA]</scope>
    <source>
        <strain evidence="3">ATCC 43588 / DSM 3639 / JCM 9404 / F1</strain>
    </source>
</reference>
<accession>A3DLJ1</accession>
<feature type="transmembrane region" description="Helical" evidence="1">
    <location>
        <begin position="102"/>
        <end position="123"/>
    </location>
</feature>
<dbReference type="KEGG" id="smr:Smar_0389"/>
<dbReference type="GeneID" id="4907987"/>
<protein>
    <recommendedName>
        <fullName evidence="4">QueT transporter family protein</fullName>
    </recommendedName>
</protein>
<dbReference type="PANTHER" id="PTHR40044">
    <property type="entry name" value="INTEGRAL MEMBRANE PROTEIN-RELATED"/>
    <property type="match status" value="1"/>
</dbReference>
<dbReference type="EMBL" id="CP000575">
    <property type="protein sequence ID" value="ABN69501.1"/>
    <property type="molecule type" value="Genomic_DNA"/>
</dbReference>
<keyword evidence="1" id="KW-1133">Transmembrane helix</keyword>
<evidence type="ECO:0000313" key="3">
    <source>
        <dbReference type="Proteomes" id="UP000000254"/>
    </source>
</evidence>
<dbReference type="HOGENOM" id="CLU_104115_0_1_2"/>
<dbReference type="RefSeq" id="WP_011838692.1">
    <property type="nucleotide sequence ID" value="NC_009033.1"/>
</dbReference>
<dbReference type="Proteomes" id="UP000000254">
    <property type="component" value="Chromosome"/>
</dbReference>
<feature type="transmembrane region" description="Helical" evidence="1">
    <location>
        <begin position="135"/>
        <end position="158"/>
    </location>
</feature>
<feature type="transmembrane region" description="Helical" evidence="1">
    <location>
        <begin position="43"/>
        <end position="66"/>
    </location>
</feature>